<feature type="transmembrane region" description="Helical" evidence="2">
    <location>
        <begin position="246"/>
        <end position="266"/>
    </location>
</feature>
<evidence type="ECO:0000256" key="2">
    <source>
        <dbReference type="SAM" id="Phobius"/>
    </source>
</evidence>
<protein>
    <recommendedName>
        <fullName evidence="5">Transmembrane protein</fullName>
    </recommendedName>
</protein>
<feature type="transmembrane region" description="Helical" evidence="2">
    <location>
        <begin position="151"/>
        <end position="172"/>
    </location>
</feature>
<proteinExistence type="predicted"/>
<evidence type="ECO:0000313" key="4">
    <source>
        <dbReference type="Proteomes" id="UP001178507"/>
    </source>
</evidence>
<dbReference type="Proteomes" id="UP001178507">
    <property type="component" value="Unassembled WGS sequence"/>
</dbReference>
<feature type="transmembrane region" description="Helical" evidence="2">
    <location>
        <begin position="379"/>
        <end position="397"/>
    </location>
</feature>
<feature type="region of interest" description="Disordered" evidence="1">
    <location>
        <begin position="1"/>
        <end position="31"/>
    </location>
</feature>
<feature type="transmembrane region" description="Helical" evidence="2">
    <location>
        <begin position="272"/>
        <end position="300"/>
    </location>
</feature>
<keyword evidence="2" id="KW-0472">Membrane</keyword>
<dbReference type="AlphaFoldDB" id="A0AA36HTY7"/>
<keyword evidence="2" id="KW-1133">Transmembrane helix</keyword>
<organism evidence="3 4">
    <name type="scientific">Effrenium voratum</name>
    <dbReference type="NCBI Taxonomy" id="2562239"/>
    <lineage>
        <taxon>Eukaryota</taxon>
        <taxon>Sar</taxon>
        <taxon>Alveolata</taxon>
        <taxon>Dinophyceae</taxon>
        <taxon>Suessiales</taxon>
        <taxon>Symbiodiniaceae</taxon>
        <taxon>Effrenium</taxon>
    </lineage>
</organism>
<evidence type="ECO:0000313" key="3">
    <source>
        <dbReference type="EMBL" id="CAJ1375237.1"/>
    </source>
</evidence>
<feature type="transmembrane region" description="Helical" evidence="2">
    <location>
        <begin position="484"/>
        <end position="503"/>
    </location>
</feature>
<keyword evidence="4" id="KW-1185">Reference proteome</keyword>
<feature type="transmembrane region" description="Helical" evidence="2">
    <location>
        <begin position="109"/>
        <end position="130"/>
    </location>
</feature>
<sequence length="528" mass="58295">MLLRPASPSLEGDRAEGFEAQGAEEVQSDGLEERRKKRIVEFMSSKQVLPEIMRSIRPHQAFASCGAALRLTEECRGHACEVTESIQDFWSHAWLGNSWGKFLTLLVLYNGRAALCLANGAALLGLALFLRGALPGYSRGLEFTDFEGARIAFSVWSLPFGAAGAAVGLVAWRAPRRVFFDRLCVDEADRRLQFEAIVSLPGILQRSDSLLVLWDPIWPSRLWCIFELAAFLSLNKGPPRVFPTMMGPCSLGAFFLGVCAMAPLTLVPVAGFNYILVAACTIGAAAASACPAVSVLRAYYRAVEDMEKKLRTLRIIDTSCACCSRGHMKADGTPMLCDKVTICACITQWFGSIEAFEEYVQTDVTDVLVHQLQWCTFRYAWSCALGMPAFWACLDVASIPYQHGDVNHVVAWLSYGLTCALLVFPCLGSWSKFFTHLFRHRGRSWLHEAMQTFLVILCTLPFAAYAVGAMMLPLTQMRLASPPAQWLAFPCLMLPLLLLQCCVPKRPDLRLRAGSQPASQAPKEEVAV</sequence>
<feature type="transmembrane region" description="Helical" evidence="2">
    <location>
        <begin position="452"/>
        <end position="472"/>
    </location>
</feature>
<accession>A0AA36HTY7</accession>
<comment type="caution">
    <text evidence="3">The sequence shown here is derived from an EMBL/GenBank/DDBJ whole genome shotgun (WGS) entry which is preliminary data.</text>
</comment>
<evidence type="ECO:0008006" key="5">
    <source>
        <dbReference type="Google" id="ProtNLM"/>
    </source>
</evidence>
<feature type="transmembrane region" description="Helical" evidence="2">
    <location>
        <begin position="409"/>
        <end position="431"/>
    </location>
</feature>
<gene>
    <name evidence="3" type="ORF">EVOR1521_LOCUS4558</name>
</gene>
<dbReference type="EMBL" id="CAUJNA010000309">
    <property type="protein sequence ID" value="CAJ1375237.1"/>
    <property type="molecule type" value="Genomic_DNA"/>
</dbReference>
<name>A0AA36HTY7_9DINO</name>
<evidence type="ECO:0000256" key="1">
    <source>
        <dbReference type="SAM" id="MobiDB-lite"/>
    </source>
</evidence>
<reference evidence="3" key="1">
    <citation type="submission" date="2023-08" db="EMBL/GenBank/DDBJ databases">
        <authorList>
            <person name="Chen Y."/>
            <person name="Shah S."/>
            <person name="Dougan E. K."/>
            <person name="Thang M."/>
            <person name="Chan C."/>
        </authorList>
    </citation>
    <scope>NUCLEOTIDE SEQUENCE</scope>
</reference>
<keyword evidence="2" id="KW-0812">Transmembrane</keyword>